<dbReference type="InterPro" id="IPR020058">
    <property type="entry name" value="Glu/Gln-tRNA-synth_Ib_cat-dom"/>
</dbReference>
<dbReference type="Pfam" id="PF03950">
    <property type="entry name" value="tRNA-synt_1c_C"/>
    <property type="match status" value="1"/>
</dbReference>
<dbReference type="GO" id="GO:0005524">
    <property type="term" value="F:ATP binding"/>
    <property type="evidence" value="ECO:0007669"/>
    <property type="project" value="UniProtKB-UniRule"/>
</dbReference>
<keyword evidence="4 9" id="KW-0547">Nucleotide-binding</keyword>
<dbReference type="GO" id="GO:0004819">
    <property type="term" value="F:glutamine-tRNA ligase activity"/>
    <property type="evidence" value="ECO:0007669"/>
    <property type="project" value="UniProtKB-UniRule"/>
</dbReference>
<evidence type="ECO:0000313" key="14">
    <source>
        <dbReference type="EMBL" id="SBW10320.1"/>
    </source>
</evidence>
<evidence type="ECO:0000256" key="3">
    <source>
        <dbReference type="ARBA" id="ARBA00022598"/>
    </source>
</evidence>
<evidence type="ECO:0000256" key="5">
    <source>
        <dbReference type="ARBA" id="ARBA00022840"/>
    </source>
</evidence>
<dbReference type="PANTHER" id="PTHR43097:SF5">
    <property type="entry name" value="GLUTAMATE--TRNA LIGASE"/>
    <property type="match status" value="1"/>
</dbReference>
<dbReference type="NCBIfam" id="NF011291">
    <property type="entry name" value="PRK14703.1"/>
    <property type="match status" value="1"/>
</dbReference>
<evidence type="ECO:0000256" key="4">
    <source>
        <dbReference type="ARBA" id="ARBA00022741"/>
    </source>
</evidence>
<dbReference type="Gene3D" id="1.10.1160.10">
    <property type="entry name" value="Glutamyl-trna Synthetase, Domain 2"/>
    <property type="match status" value="1"/>
</dbReference>
<dbReference type="FunFam" id="1.10.1160.10:FF:000001">
    <property type="entry name" value="Glutamine--tRNA ligase"/>
    <property type="match status" value="1"/>
</dbReference>
<evidence type="ECO:0000256" key="1">
    <source>
        <dbReference type="ARBA" id="ARBA00005594"/>
    </source>
</evidence>
<dbReference type="InterPro" id="IPR020061">
    <property type="entry name" value="Glu_tRNA_lig_a-bdl"/>
</dbReference>
<dbReference type="CDD" id="cd00807">
    <property type="entry name" value="GlnRS_core"/>
    <property type="match status" value="1"/>
</dbReference>
<feature type="short sequence motif" description="'KMSKS' region" evidence="9">
    <location>
        <begin position="280"/>
        <end position="284"/>
    </location>
</feature>
<feature type="binding site" evidence="9">
    <location>
        <begin position="46"/>
        <end position="48"/>
    </location>
    <ligand>
        <name>ATP</name>
        <dbReference type="ChEBI" id="CHEBI:30616"/>
    </ligand>
</feature>
<reference evidence="14" key="1">
    <citation type="submission" date="2016-04" db="EMBL/GenBank/DDBJ databases">
        <authorList>
            <person name="Evans L.H."/>
            <person name="Alamgir A."/>
            <person name="Owens N."/>
            <person name="Weber N.D."/>
            <person name="Virtaneva K."/>
            <person name="Barbian K."/>
            <person name="Babar A."/>
            <person name="Rosenke K."/>
        </authorList>
    </citation>
    <scope>NUCLEOTIDE SEQUENCE</scope>
    <source>
        <strain evidence="14">86</strain>
    </source>
</reference>
<dbReference type="InterPro" id="IPR001412">
    <property type="entry name" value="aa-tRNA-synth_I_CS"/>
</dbReference>
<comment type="caution">
    <text evidence="9">Lacks conserved residue(s) required for the propagation of feature annotation.</text>
</comment>
<keyword evidence="7 9" id="KW-0030">Aminoacyl-tRNA synthetase</keyword>
<dbReference type="Pfam" id="PF00749">
    <property type="entry name" value="tRNA-synt_1c"/>
    <property type="match status" value="1"/>
</dbReference>
<accession>A0A212KF12</accession>
<dbReference type="FunFam" id="3.90.800.10:FF:000001">
    <property type="entry name" value="Glutamine--tRNA ligase"/>
    <property type="match status" value="1"/>
</dbReference>
<comment type="similarity">
    <text evidence="1 9 10">Belongs to the class-I aminoacyl-tRNA synthetase family.</text>
</comment>
<feature type="binding site" evidence="9">
    <location>
        <position position="223"/>
    </location>
    <ligand>
        <name>L-glutamine</name>
        <dbReference type="ChEBI" id="CHEBI:58359"/>
    </ligand>
</feature>
<dbReference type="InterPro" id="IPR049437">
    <property type="entry name" value="tRNA-synt_1c_C2"/>
</dbReference>
<dbReference type="FunFam" id="2.40.240.10:FF:000007">
    <property type="entry name" value="Glutamine--tRNA ligase"/>
    <property type="match status" value="1"/>
</dbReference>
<dbReference type="InterPro" id="IPR020056">
    <property type="entry name" value="Rbsml_bL25/Gln-tRNA_synth_N"/>
</dbReference>
<dbReference type="GO" id="GO:0006424">
    <property type="term" value="P:glutamyl-tRNA aminoacylation"/>
    <property type="evidence" value="ECO:0007669"/>
    <property type="project" value="UniProtKB-UniRule"/>
</dbReference>
<keyword evidence="5 9" id="KW-0067">ATP-binding</keyword>
<evidence type="ECO:0000256" key="7">
    <source>
        <dbReference type="ARBA" id="ARBA00023146"/>
    </source>
</evidence>
<dbReference type="PANTHER" id="PTHR43097">
    <property type="entry name" value="GLUTAMINE-TRNA LIGASE"/>
    <property type="match status" value="1"/>
</dbReference>
<keyword evidence="6 9" id="KW-0648">Protein biosynthesis</keyword>
<feature type="binding site" evidence="9">
    <location>
        <position position="242"/>
    </location>
    <ligand>
        <name>ATP</name>
        <dbReference type="ChEBI" id="CHEBI:30616"/>
    </ligand>
</feature>
<name>A0A212KF12_9DELT</name>
<evidence type="ECO:0000256" key="10">
    <source>
        <dbReference type="RuleBase" id="RU363037"/>
    </source>
</evidence>
<comment type="catalytic activity">
    <reaction evidence="8 9">
        <text>tRNA(Gln) + L-glutamine + ATP = L-glutaminyl-tRNA(Gln) + AMP + diphosphate</text>
        <dbReference type="Rhea" id="RHEA:20121"/>
        <dbReference type="Rhea" id="RHEA-COMP:9662"/>
        <dbReference type="Rhea" id="RHEA-COMP:9681"/>
        <dbReference type="ChEBI" id="CHEBI:30616"/>
        <dbReference type="ChEBI" id="CHEBI:33019"/>
        <dbReference type="ChEBI" id="CHEBI:58359"/>
        <dbReference type="ChEBI" id="CHEBI:78442"/>
        <dbReference type="ChEBI" id="CHEBI:78521"/>
        <dbReference type="ChEBI" id="CHEBI:456215"/>
        <dbReference type="EC" id="6.1.1.18"/>
    </reaction>
</comment>
<feature type="short sequence motif" description="'HIGH' region" evidence="9">
    <location>
        <begin position="45"/>
        <end position="55"/>
    </location>
</feature>
<sequence length="579" mass="65227">MTTETTPDMTGNESGAGPKDFIRVKIEEDNASGKYGKRVHTRFPPEPNGYLHIGHAKSICLNFGVAREYGGTCNLRFDDTNPVKEDVEYVESIKNDVRWLGFSWEGHELYASDYFGKLYEFAETLIRNGKAFVDSQSAEEIHATRGTLTEPGKNSPYRDRSEAENLDLFNRMKAGEFPDGAHVLRAKIDMASPNVMMRDPVLYRIRHAHHHRTGDTWCIYPMYDFAHCLSDSIEGITHSLCTLEFENNRELYNWLLAAVGVPTPRPEQTEFARLNVTHMVLSKRKLIQLVREGHVAGWDDPRMPTLSGLRRKGYPPEAIRDFCNRVGVARAAGTVVEYSLLEFCVRERLNAICSRVMAVLDPVKIVIENYPEDRVEWFDMPYFPKEGGGTPEGHAGPESRKVPFGRELYIEREDFLEDAPKKFFRLAPGKEVRLRYAYYVTCTGVVKNAAGEITEIRCTYDPATKGGDSPDGRKVKGTLHWVAASHALPVETRLYEHLFGASEADIPEGGTFLDGINPDSLRVVTAMAEPAVADVKAGDRVQFERLGYFRADEDSAPGKPVFNRTATLKDSWAKEAKKE</sequence>
<evidence type="ECO:0000256" key="8">
    <source>
        <dbReference type="ARBA" id="ARBA00048270"/>
    </source>
</evidence>
<dbReference type="Gene3D" id="3.40.50.620">
    <property type="entry name" value="HUPs"/>
    <property type="match status" value="1"/>
</dbReference>
<organism evidence="14">
    <name type="scientific">uncultured delta proteobacterium</name>
    <dbReference type="NCBI Taxonomy" id="34034"/>
    <lineage>
        <taxon>Bacteria</taxon>
        <taxon>Deltaproteobacteria</taxon>
        <taxon>environmental samples</taxon>
    </lineage>
</organism>
<dbReference type="InterPro" id="IPR020059">
    <property type="entry name" value="Glu/Gln-tRNA-synth_Ib_codon-bd"/>
</dbReference>
<evidence type="ECO:0000259" key="11">
    <source>
        <dbReference type="Pfam" id="PF00749"/>
    </source>
</evidence>
<feature type="binding site" evidence="9">
    <location>
        <begin position="52"/>
        <end position="58"/>
    </location>
    <ligand>
        <name>ATP</name>
        <dbReference type="ChEBI" id="CHEBI:30616"/>
    </ligand>
</feature>
<keyword evidence="3 9" id="KW-0436">Ligase</keyword>
<evidence type="ECO:0000256" key="9">
    <source>
        <dbReference type="HAMAP-Rule" id="MF_00126"/>
    </source>
</evidence>
<dbReference type="InterPro" id="IPR011035">
    <property type="entry name" value="Ribosomal_bL25/Gln-tRNA_synth"/>
</dbReference>
<dbReference type="InterPro" id="IPR014729">
    <property type="entry name" value="Rossmann-like_a/b/a_fold"/>
</dbReference>
<evidence type="ECO:0000256" key="2">
    <source>
        <dbReference type="ARBA" id="ARBA00022490"/>
    </source>
</evidence>
<feature type="binding site" evidence="9">
    <location>
        <begin position="273"/>
        <end position="274"/>
    </location>
    <ligand>
        <name>ATP</name>
        <dbReference type="ChEBI" id="CHEBI:30616"/>
    </ligand>
</feature>
<gene>
    <name evidence="9 14" type="primary">glnS</name>
    <name evidence="14" type="ORF">KL86DPRO_60119</name>
</gene>
<dbReference type="Gene3D" id="3.90.800.10">
    <property type="entry name" value="Glutamyl-tRNA Synthetase, Domain 3"/>
    <property type="match status" value="1"/>
</dbReference>
<feature type="binding site" evidence="9">
    <location>
        <position position="78"/>
    </location>
    <ligand>
        <name>L-glutamine</name>
        <dbReference type="ChEBI" id="CHEBI:58359"/>
    </ligand>
</feature>
<comment type="subcellular location">
    <subcellularLocation>
        <location evidence="9">Cytoplasm</location>
    </subcellularLocation>
</comment>
<dbReference type="AlphaFoldDB" id="A0A212KF12"/>
<protein>
    <recommendedName>
        <fullName evidence="9">Glutamine--tRNA ligase</fullName>
        <ecNumber evidence="9">6.1.1.18</ecNumber>
    </recommendedName>
    <alternativeName>
        <fullName evidence="9">Glutaminyl-tRNA synthetase</fullName>
        <shortName evidence="9">GlnRS</shortName>
    </alternativeName>
</protein>
<dbReference type="PROSITE" id="PS00178">
    <property type="entry name" value="AA_TRNA_LIGASE_I"/>
    <property type="match status" value="1"/>
</dbReference>
<dbReference type="InterPro" id="IPR004514">
    <property type="entry name" value="Gln-tRNA-synth"/>
</dbReference>
<dbReference type="GO" id="GO:0006425">
    <property type="term" value="P:glutaminyl-tRNA aminoacylation"/>
    <property type="evidence" value="ECO:0007669"/>
    <property type="project" value="UniProtKB-UniRule"/>
</dbReference>
<dbReference type="SUPFAM" id="SSF52374">
    <property type="entry name" value="Nucleotidylyl transferase"/>
    <property type="match status" value="1"/>
</dbReference>
<dbReference type="FunFam" id="3.40.50.620:FF:000037">
    <property type="entry name" value="Glutamine--tRNA ligase cytoplasmic"/>
    <property type="match status" value="1"/>
</dbReference>
<proteinExistence type="inferred from homology"/>
<dbReference type="InterPro" id="IPR022861">
    <property type="entry name" value="Gln_tRNA_ligase_bac"/>
</dbReference>
<feature type="binding site" evidence="9">
    <location>
        <begin position="281"/>
        <end position="283"/>
    </location>
    <ligand>
        <name>ATP</name>
        <dbReference type="ChEBI" id="CHEBI:30616"/>
    </ligand>
</feature>
<evidence type="ECO:0000259" key="12">
    <source>
        <dbReference type="Pfam" id="PF03950"/>
    </source>
</evidence>
<dbReference type="InterPro" id="IPR050132">
    <property type="entry name" value="Gln/Glu-tRNA_Ligase"/>
</dbReference>
<feature type="domain" description="Glutamyl/glutaminyl-tRNA synthetase class Ib catalytic" evidence="11">
    <location>
        <begin position="39"/>
        <end position="350"/>
    </location>
</feature>
<comment type="subunit">
    <text evidence="9">Monomer.</text>
</comment>
<evidence type="ECO:0000259" key="13">
    <source>
        <dbReference type="Pfam" id="PF20974"/>
    </source>
</evidence>
<feature type="domain" description="Glutamyl/glutaminyl-tRNA synthetase class Ib anti-codon binding" evidence="12">
    <location>
        <begin position="353"/>
        <end position="461"/>
    </location>
</feature>
<dbReference type="GO" id="GO:0005829">
    <property type="term" value="C:cytosol"/>
    <property type="evidence" value="ECO:0007669"/>
    <property type="project" value="TreeGrafter"/>
</dbReference>
<dbReference type="HAMAP" id="MF_00126">
    <property type="entry name" value="Gln_tRNA_synth"/>
    <property type="match status" value="1"/>
</dbReference>
<dbReference type="Gene3D" id="2.40.240.10">
    <property type="entry name" value="Ribosomal Protein L25, Chain P"/>
    <property type="match status" value="2"/>
</dbReference>
<evidence type="ECO:0000256" key="6">
    <source>
        <dbReference type="ARBA" id="ARBA00022917"/>
    </source>
</evidence>
<dbReference type="PRINTS" id="PR00987">
    <property type="entry name" value="TRNASYNTHGLU"/>
</dbReference>
<dbReference type="SUPFAM" id="SSF50715">
    <property type="entry name" value="Ribosomal protein L25-like"/>
    <property type="match status" value="1"/>
</dbReference>
<dbReference type="InterPro" id="IPR000924">
    <property type="entry name" value="Glu/Gln-tRNA-synth"/>
</dbReference>
<keyword evidence="2 9" id="KW-0963">Cytoplasm</keyword>
<feature type="domain" description="tRNA synthetases class I (E and Q) anti-codon binding" evidence="13">
    <location>
        <begin position="478"/>
        <end position="552"/>
    </location>
</feature>
<dbReference type="EMBL" id="FLUQ01000006">
    <property type="protein sequence ID" value="SBW10320.1"/>
    <property type="molecule type" value="Genomic_DNA"/>
</dbReference>
<dbReference type="EC" id="6.1.1.18" evidence="9"/>
<dbReference type="NCBIfam" id="TIGR00440">
    <property type="entry name" value="glnS"/>
    <property type="match status" value="1"/>
</dbReference>
<dbReference type="Pfam" id="PF20974">
    <property type="entry name" value="tRNA-synt_1c_C2"/>
    <property type="match status" value="1"/>
</dbReference>